<name>B0KD82_THEP3</name>
<comment type="similarity">
    <text evidence="2">Belongs to the KHG/KDPG aldolase family.</text>
</comment>
<sequence>MSLSLIAETGLVAIIRGTEEEYLIPVVEALAEGGCKAVEVTCNTPGAIEMISKLRDSFGKELLIGAGTVLDRETARLAILAGAQYILMPHFSKEVVEIGNLYGKDVIPGVMSPTEITQALQLGVKMVKVFPASTLGAEYFSNILGPYSNLQMMAVGGINLKNAADFLRAGAIALGIGSDLVNNKIVQDGRYNEIKRKTEQYLKIIREVRKGGDG</sequence>
<dbReference type="eggNOG" id="COG0800">
    <property type="taxonomic scope" value="Bacteria"/>
</dbReference>
<dbReference type="PANTHER" id="PTHR30246">
    <property type="entry name" value="2-KETO-3-DEOXY-6-PHOSPHOGLUCONATE ALDOLASE"/>
    <property type="match status" value="1"/>
</dbReference>
<keyword evidence="4" id="KW-0456">Lyase</keyword>
<dbReference type="CDD" id="cd00452">
    <property type="entry name" value="KDPG_aldolase"/>
    <property type="match status" value="1"/>
</dbReference>
<dbReference type="GO" id="GO:0016829">
    <property type="term" value="F:lyase activity"/>
    <property type="evidence" value="ECO:0007669"/>
    <property type="project" value="UniProtKB-KW"/>
</dbReference>
<dbReference type="AlphaFoldDB" id="B0KD82"/>
<evidence type="ECO:0000256" key="5">
    <source>
        <dbReference type="ARBA" id="ARBA00023277"/>
    </source>
</evidence>
<evidence type="ECO:0000256" key="4">
    <source>
        <dbReference type="ARBA" id="ARBA00023239"/>
    </source>
</evidence>
<proteinExistence type="inferred from homology"/>
<keyword evidence="5" id="KW-0119">Carbohydrate metabolism</keyword>
<evidence type="ECO:0000256" key="1">
    <source>
        <dbReference type="ARBA" id="ARBA00004761"/>
    </source>
</evidence>
<dbReference type="EMBL" id="CP000924">
    <property type="protein sequence ID" value="ABY95601.1"/>
    <property type="molecule type" value="Genomic_DNA"/>
</dbReference>
<dbReference type="STRING" id="340099.Teth39_1974"/>
<dbReference type="HOGENOM" id="CLU_077795_2_0_9"/>
<dbReference type="NCBIfam" id="TIGR01182">
    <property type="entry name" value="eda"/>
    <property type="match status" value="1"/>
</dbReference>
<evidence type="ECO:0000313" key="7">
    <source>
        <dbReference type="Proteomes" id="UP000002156"/>
    </source>
</evidence>
<dbReference type="InterPro" id="IPR000887">
    <property type="entry name" value="Aldlse_KDPG_KHG"/>
</dbReference>
<dbReference type="PANTHER" id="PTHR30246:SF1">
    <property type="entry name" value="2-DEHYDRO-3-DEOXY-6-PHOSPHOGALACTONATE ALDOLASE-RELATED"/>
    <property type="match status" value="1"/>
</dbReference>
<comment type="pathway">
    <text evidence="1">Carbohydrate acid metabolism.</text>
</comment>
<organism evidence="6 7">
    <name type="scientific">Thermoanaerobacter pseudethanolicus (strain ATCC 33223 / 39E)</name>
    <name type="common">Clostridium thermohydrosulfuricum</name>
    <dbReference type="NCBI Taxonomy" id="340099"/>
    <lineage>
        <taxon>Bacteria</taxon>
        <taxon>Bacillati</taxon>
        <taxon>Bacillota</taxon>
        <taxon>Clostridia</taxon>
        <taxon>Thermoanaerobacterales</taxon>
        <taxon>Thermoanaerobacteraceae</taxon>
        <taxon>Thermoanaerobacter</taxon>
    </lineage>
</organism>
<dbReference type="RefSeq" id="WP_012269696.1">
    <property type="nucleotide sequence ID" value="NC_010321.1"/>
</dbReference>
<dbReference type="KEGG" id="tpd:Teth39_1974"/>
<reference evidence="7" key="1">
    <citation type="submission" date="2008-01" db="EMBL/GenBank/DDBJ databases">
        <title>Complete sequence of Thermoanaerobacter pseudethanolicus 39E.</title>
        <authorList>
            <person name="Copeland A."/>
            <person name="Lucas S."/>
            <person name="Lapidus A."/>
            <person name="Barry K."/>
            <person name="Glavina del Rio T."/>
            <person name="Dalin E."/>
            <person name="Tice H."/>
            <person name="Pitluck S."/>
            <person name="Bruce D."/>
            <person name="Goodwin L."/>
            <person name="Saunders E."/>
            <person name="Brettin T."/>
            <person name="Detter J.C."/>
            <person name="Han C."/>
            <person name="Schmutz J."/>
            <person name="Larimer F."/>
            <person name="Land M."/>
            <person name="Hauser L."/>
            <person name="Kyrpides N."/>
            <person name="Lykidis A."/>
            <person name="Hemme C."/>
            <person name="Fields M.W."/>
            <person name="He Z."/>
            <person name="Zhou J."/>
            <person name="Richardson P."/>
        </authorList>
    </citation>
    <scope>NUCLEOTIDE SEQUENCE [LARGE SCALE GENOMIC DNA]</scope>
    <source>
        <strain evidence="7">ATCC 33223 / DSM 2355 / 39E</strain>
    </source>
</reference>
<evidence type="ECO:0000256" key="2">
    <source>
        <dbReference type="ARBA" id="ARBA00006906"/>
    </source>
</evidence>
<dbReference type="Gene3D" id="3.20.20.70">
    <property type="entry name" value="Aldolase class I"/>
    <property type="match status" value="1"/>
</dbReference>
<dbReference type="InterPro" id="IPR013785">
    <property type="entry name" value="Aldolase_TIM"/>
</dbReference>
<accession>B0KD82</accession>
<dbReference type="Pfam" id="PF01081">
    <property type="entry name" value="Aldolase"/>
    <property type="match status" value="1"/>
</dbReference>
<gene>
    <name evidence="6" type="ordered locus">Teth39_1974</name>
</gene>
<protein>
    <submittedName>
        <fullName evidence="6">2-dehydro-3-deoxyphosphogluconate aldolase/4-hydroxy-2-oxoglutarate aldolase</fullName>
    </submittedName>
</protein>
<keyword evidence="7" id="KW-1185">Reference proteome</keyword>
<evidence type="ECO:0000256" key="3">
    <source>
        <dbReference type="ARBA" id="ARBA00011233"/>
    </source>
</evidence>
<evidence type="ECO:0000313" key="6">
    <source>
        <dbReference type="EMBL" id="ABY95601.1"/>
    </source>
</evidence>
<comment type="subunit">
    <text evidence="3">Homotrimer.</text>
</comment>
<dbReference type="SUPFAM" id="SSF51569">
    <property type="entry name" value="Aldolase"/>
    <property type="match status" value="1"/>
</dbReference>
<dbReference type="Proteomes" id="UP000002156">
    <property type="component" value="Chromosome"/>
</dbReference>